<accession>A0A382FK33</accession>
<dbReference type="EMBL" id="UINC01050117">
    <property type="protein sequence ID" value="SVB62704.1"/>
    <property type="molecule type" value="Genomic_DNA"/>
</dbReference>
<gene>
    <name evidence="1" type="ORF">METZ01_LOCUS215558</name>
</gene>
<reference evidence="1" key="1">
    <citation type="submission" date="2018-05" db="EMBL/GenBank/DDBJ databases">
        <authorList>
            <person name="Lanie J.A."/>
            <person name="Ng W.-L."/>
            <person name="Kazmierczak K.M."/>
            <person name="Andrzejewski T.M."/>
            <person name="Davidsen T.M."/>
            <person name="Wayne K.J."/>
            <person name="Tettelin H."/>
            <person name="Glass J.I."/>
            <person name="Rusch D."/>
            <person name="Podicherti R."/>
            <person name="Tsui H.-C.T."/>
            <person name="Winkler M.E."/>
        </authorList>
    </citation>
    <scope>NUCLEOTIDE SEQUENCE</scope>
</reference>
<sequence>MQILLGIIIGVVGVLAYQDPTVIELIRSNINELATFLVKETSDVAVVLSH</sequence>
<evidence type="ECO:0000313" key="1">
    <source>
        <dbReference type="EMBL" id="SVB62704.1"/>
    </source>
</evidence>
<protein>
    <submittedName>
        <fullName evidence="1">Uncharacterized protein</fullName>
    </submittedName>
</protein>
<proteinExistence type="predicted"/>
<name>A0A382FK33_9ZZZZ</name>
<dbReference type="AlphaFoldDB" id="A0A382FK33"/>
<organism evidence="1">
    <name type="scientific">marine metagenome</name>
    <dbReference type="NCBI Taxonomy" id="408172"/>
    <lineage>
        <taxon>unclassified sequences</taxon>
        <taxon>metagenomes</taxon>
        <taxon>ecological metagenomes</taxon>
    </lineage>
</organism>